<name>A0A0G0T0S8_9BACT</name>
<accession>A0A0G0T0S8</accession>
<sequence>MAFKAYRLLSPILLVAGLWFFSSAEASEITGRLSSDLGHTLSGVVEEATSSINQIGPVGAVSGLISPTPKAKIYSEKLGSVGNFFISSPTPTPSLTSSPVPESLNGNLVSVSGRSHYDSKILSMPSADVGSPDNLISYEPERESATIIGSIFALGLGRFLIALSVLIMMAAFLVSKAAIGK</sequence>
<feature type="transmembrane region" description="Helical" evidence="1">
    <location>
        <begin position="147"/>
        <end position="174"/>
    </location>
</feature>
<keyword evidence="1" id="KW-0472">Membrane</keyword>
<comment type="caution">
    <text evidence="2">The sequence shown here is derived from an EMBL/GenBank/DDBJ whole genome shotgun (WGS) entry which is preliminary data.</text>
</comment>
<dbReference type="AlphaFoldDB" id="A0A0G0T0S8"/>
<gene>
    <name evidence="2" type="ORF">UT75_C0005G0033</name>
</gene>
<organism evidence="2 3">
    <name type="scientific">Candidatus Yanofskybacteria bacterium GW2011_GWE2_40_11</name>
    <dbReference type="NCBI Taxonomy" id="1619033"/>
    <lineage>
        <taxon>Bacteria</taxon>
        <taxon>Candidatus Yanofskyibacteriota</taxon>
    </lineage>
</organism>
<keyword evidence="1" id="KW-1133">Transmembrane helix</keyword>
<dbReference type="Proteomes" id="UP000034072">
    <property type="component" value="Unassembled WGS sequence"/>
</dbReference>
<evidence type="ECO:0000313" key="3">
    <source>
        <dbReference type="Proteomes" id="UP000034072"/>
    </source>
</evidence>
<proteinExistence type="predicted"/>
<keyword evidence="1" id="KW-0812">Transmembrane</keyword>
<reference evidence="2 3" key="1">
    <citation type="journal article" date="2015" name="Nature">
        <title>rRNA introns, odd ribosomes, and small enigmatic genomes across a large radiation of phyla.</title>
        <authorList>
            <person name="Brown C.T."/>
            <person name="Hug L.A."/>
            <person name="Thomas B.C."/>
            <person name="Sharon I."/>
            <person name="Castelle C.J."/>
            <person name="Singh A."/>
            <person name="Wilkins M.J."/>
            <person name="Williams K.H."/>
            <person name="Banfield J.F."/>
        </authorList>
    </citation>
    <scope>NUCLEOTIDE SEQUENCE [LARGE SCALE GENOMIC DNA]</scope>
</reference>
<protein>
    <submittedName>
        <fullName evidence="2">Uncharacterized protein</fullName>
    </submittedName>
</protein>
<evidence type="ECO:0000313" key="2">
    <source>
        <dbReference type="EMBL" id="KKR40725.1"/>
    </source>
</evidence>
<dbReference type="EMBL" id="LBXZ01000005">
    <property type="protein sequence ID" value="KKR40725.1"/>
    <property type="molecule type" value="Genomic_DNA"/>
</dbReference>
<evidence type="ECO:0000256" key="1">
    <source>
        <dbReference type="SAM" id="Phobius"/>
    </source>
</evidence>